<feature type="domain" description="LysM" evidence="9">
    <location>
        <begin position="218"/>
        <end position="262"/>
    </location>
</feature>
<dbReference type="Pfam" id="PF07501">
    <property type="entry name" value="G5"/>
    <property type="match status" value="1"/>
</dbReference>
<dbReference type="PANTHER" id="PTHR47053">
    <property type="entry name" value="MUREIN DD-ENDOPEPTIDASE MEPH-RELATED"/>
    <property type="match status" value="1"/>
</dbReference>
<comment type="caution">
    <text evidence="11">The sequence shown here is derived from an EMBL/GenBank/DDBJ whole genome shotgun (WGS) entry which is preliminary data.</text>
</comment>
<dbReference type="InterPro" id="IPR038765">
    <property type="entry name" value="Papain-like_cys_pep_sf"/>
</dbReference>
<reference evidence="11 12" key="1">
    <citation type="submission" date="2019-10" db="EMBL/GenBank/DDBJ databases">
        <title>Alkalibaculum tamaniensis sp.nov., a new alkaliphilic acetogen, isolated on methoxylated aromatics from a mud volcano.</title>
        <authorList>
            <person name="Khomyakova M.A."/>
            <person name="Merkel A.Y."/>
            <person name="Bonch-Osmolovskaya E.A."/>
            <person name="Slobodkin A.I."/>
        </authorList>
    </citation>
    <scope>NUCLEOTIDE SEQUENCE [LARGE SCALE GENOMIC DNA]</scope>
    <source>
        <strain evidence="11 12">M08DMB</strain>
    </source>
</reference>
<keyword evidence="2" id="KW-0645">Protease</keyword>
<dbReference type="Pfam" id="PF00877">
    <property type="entry name" value="NLPC_P60"/>
    <property type="match status" value="1"/>
</dbReference>
<name>A0A6A7K8V6_9FIRM</name>
<dbReference type="GO" id="GO:0006508">
    <property type="term" value="P:proteolysis"/>
    <property type="evidence" value="ECO:0007669"/>
    <property type="project" value="UniProtKB-KW"/>
</dbReference>
<keyword evidence="7" id="KW-0812">Transmembrane</keyword>
<dbReference type="Gene3D" id="3.10.350.10">
    <property type="entry name" value="LysM domain"/>
    <property type="match status" value="1"/>
</dbReference>
<evidence type="ECO:0000256" key="6">
    <source>
        <dbReference type="ARBA" id="ARBA00022807"/>
    </source>
</evidence>
<evidence type="ECO:0000256" key="7">
    <source>
        <dbReference type="SAM" id="Phobius"/>
    </source>
</evidence>
<dbReference type="Pfam" id="PF01476">
    <property type="entry name" value="LysM"/>
    <property type="match status" value="1"/>
</dbReference>
<dbReference type="Proteomes" id="UP000440004">
    <property type="component" value="Unassembled WGS sequence"/>
</dbReference>
<keyword evidence="7" id="KW-0472">Membrane</keyword>
<organism evidence="11 12">
    <name type="scientific">Alkalibaculum sporogenes</name>
    <dbReference type="NCBI Taxonomy" id="2655001"/>
    <lineage>
        <taxon>Bacteria</taxon>
        <taxon>Bacillati</taxon>
        <taxon>Bacillota</taxon>
        <taxon>Clostridia</taxon>
        <taxon>Eubacteriales</taxon>
        <taxon>Eubacteriaceae</taxon>
        <taxon>Alkalibaculum</taxon>
    </lineage>
</organism>
<dbReference type="Gene3D" id="3.90.1720.10">
    <property type="entry name" value="endopeptidase domain like (from Nostoc punctiforme)"/>
    <property type="match status" value="1"/>
</dbReference>
<proteinExistence type="inferred from homology"/>
<evidence type="ECO:0000313" key="12">
    <source>
        <dbReference type="Proteomes" id="UP000440004"/>
    </source>
</evidence>
<dbReference type="SMART" id="SM00257">
    <property type="entry name" value="LysM"/>
    <property type="match status" value="1"/>
</dbReference>
<dbReference type="AlphaFoldDB" id="A0A6A7K8V6"/>
<dbReference type="PANTHER" id="PTHR47053:SF1">
    <property type="entry name" value="MUREIN DD-ENDOPEPTIDASE MEPH-RELATED"/>
    <property type="match status" value="1"/>
</dbReference>
<dbReference type="SUPFAM" id="SSF54106">
    <property type="entry name" value="LysM domain"/>
    <property type="match status" value="1"/>
</dbReference>
<protein>
    <submittedName>
        <fullName evidence="11">LysM peptidoglycan-binding domain-containing protein</fullName>
    </submittedName>
</protein>
<keyword evidence="5" id="KW-0378">Hydrolase</keyword>
<evidence type="ECO:0000256" key="5">
    <source>
        <dbReference type="ARBA" id="ARBA00022801"/>
    </source>
</evidence>
<dbReference type="InterPro" id="IPR011098">
    <property type="entry name" value="G5_dom"/>
</dbReference>
<dbReference type="InterPro" id="IPR051202">
    <property type="entry name" value="Peptidase_C40"/>
</dbReference>
<evidence type="ECO:0000313" key="11">
    <source>
        <dbReference type="EMBL" id="MPW25870.1"/>
    </source>
</evidence>
<dbReference type="EMBL" id="WHNX01000011">
    <property type="protein sequence ID" value="MPW25870.1"/>
    <property type="molecule type" value="Genomic_DNA"/>
</dbReference>
<sequence>MLQYLYQKILARRINEKGLMPMDHLKSYIGKINNRKVLIIYGVVTIIMTMALLIYQNTFSYQLHLNDELIGTISEMSIAEDALISIEEQISAEFGAEANYEFETTIKEVRVPKDQIIDQEELENLIYDNLQIYKPAAVIFLDGKEILALETKEQAESILNHIKEPFVEKIDQIKGNVEVLDISFNQDIEIAMKDVPIEEIFSTEKALNEIEKSKEQVQTYEIASGDNAWNVSRSFNTAVNKLQEANPDKSLEDLMPGDKINLVVEKPYIDVTATVKQITQEAIAFETENENSSSLYTGETKVKQEGKKGEKEITKEITYLNGAIDSQKVIDEKVITKPTKKIVLVGTKSRPVVARSKSVSTSRSSAPTYKGNVGSAIVSTARHYIGVPYVSGGSSPSGFDCSGFTQYVYRQYGISLPRTSGGQGSVGGFVARSDLKPGDLVVFSGHVGIYVGNNSFIHAPTHGKRVQITSLNSAYWRSKYISGRRVY</sequence>
<evidence type="ECO:0000259" key="10">
    <source>
        <dbReference type="PROSITE" id="PS51935"/>
    </source>
</evidence>
<dbReference type="GO" id="GO:0008234">
    <property type="term" value="F:cysteine-type peptidase activity"/>
    <property type="evidence" value="ECO:0007669"/>
    <property type="project" value="UniProtKB-KW"/>
</dbReference>
<dbReference type="Gene3D" id="2.20.230.10">
    <property type="entry name" value="Resuscitation-promoting factor rpfb"/>
    <property type="match status" value="1"/>
</dbReference>
<feature type="transmembrane region" description="Helical" evidence="7">
    <location>
        <begin position="37"/>
        <end position="55"/>
    </location>
</feature>
<dbReference type="PROSITE" id="PS51935">
    <property type="entry name" value="NLPC_P60"/>
    <property type="match status" value="1"/>
</dbReference>
<dbReference type="InterPro" id="IPR000064">
    <property type="entry name" value="NLP_P60_dom"/>
</dbReference>
<evidence type="ECO:0000259" key="9">
    <source>
        <dbReference type="PROSITE" id="PS51782"/>
    </source>
</evidence>
<comment type="similarity">
    <text evidence="1">Belongs to the peptidase C40 family.</text>
</comment>
<dbReference type="InterPro" id="IPR018392">
    <property type="entry name" value="LysM"/>
</dbReference>
<keyword evidence="3" id="KW-0732">Signal</keyword>
<dbReference type="InterPro" id="IPR036779">
    <property type="entry name" value="LysM_dom_sf"/>
</dbReference>
<evidence type="ECO:0000259" key="8">
    <source>
        <dbReference type="PROSITE" id="PS51109"/>
    </source>
</evidence>
<keyword evidence="4" id="KW-0677">Repeat</keyword>
<dbReference type="SUPFAM" id="SSF54001">
    <property type="entry name" value="Cysteine proteinases"/>
    <property type="match status" value="1"/>
</dbReference>
<keyword evidence="6" id="KW-0788">Thiol protease</keyword>
<feature type="domain" description="G5" evidence="8">
    <location>
        <begin position="269"/>
        <end position="349"/>
    </location>
</feature>
<dbReference type="PROSITE" id="PS51782">
    <property type="entry name" value="LYSM"/>
    <property type="match status" value="1"/>
</dbReference>
<evidence type="ECO:0000256" key="2">
    <source>
        <dbReference type="ARBA" id="ARBA00022670"/>
    </source>
</evidence>
<evidence type="ECO:0000256" key="3">
    <source>
        <dbReference type="ARBA" id="ARBA00022729"/>
    </source>
</evidence>
<dbReference type="CDD" id="cd00118">
    <property type="entry name" value="LysM"/>
    <property type="match status" value="1"/>
</dbReference>
<keyword evidence="12" id="KW-1185">Reference proteome</keyword>
<feature type="domain" description="NlpC/P60" evidence="10">
    <location>
        <begin position="371"/>
        <end position="487"/>
    </location>
</feature>
<dbReference type="SMART" id="SM01208">
    <property type="entry name" value="G5"/>
    <property type="match status" value="1"/>
</dbReference>
<dbReference type="PROSITE" id="PS51109">
    <property type="entry name" value="G5"/>
    <property type="match status" value="1"/>
</dbReference>
<accession>A0A6A7K8V6</accession>
<gene>
    <name evidence="11" type="ORF">GC105_08715</name>
</gene>
<evidence type="ECO:0000256" key="1">
    <source>
        <dbReference type="ARBA" id="ARBA00007074"/>
    </source>
</evidence>
<evidence type="ECO:0000256" key="4">
    <source>
        <dbReference type="ARBA" id="ARBA00022737"/>
    </source>
</evidence>
<keyword evidence="7" id="KW-1133">Transmembrane helix</keyword>